<organism evidence="2 3">
    <name type="scientific">Caerostris darwini</name>
    <dbReference type="NCBI Taxonomy" id="1538125"/>
    <lineage>
        <taxon>Eukaryota</taxon>
        <taxon>Metazoa</taxon>
        <taxon>Ecdysozoa</taxon>
        <taxon>Arthropoda</taxon>
        <taxon>Chelicerata</taxon>
        <taxon>Arachnida</taxon>
        <taxon>Araneae</taxon>
        <taxon>Araneomorphae</taxon>
        <taxon>Entelegynae</taxon>
        <taxon>Araneoidea</taxon>
        <taxon>Araneidae</taxon>
        <taxon>Caerostris</taxon>
    </lineage>
</organism>
<evidence type="ECO:0000313" key="2">
    <source>
        <dbReference type="EMBL" id="GIX96062.1"/>
    </source>
</evidence>
<feature type="compositionally biased region" description="Basic and acidic residues" evidence="1">
    <location>
        <begin position="9"/>
        <end position="26"/>
    </location>
</feature>
<gene>
    <name evidence="2" type="ORF">CDAR_377241</name>
</gene>
<keyword evidence="3" id="KW-1185">Reference proteome</keyword>
<sequence length="163" mass="18234">MNLPPGISENREEEFSLRPKDHDREEGIEVGVECPTDAPDDPSKIVLLLDDTRRTFINLSAVCDQSSPGISENGEEEFLLQPKDYDREEGVEPKKILTVTEEGMMVTKLVLLLDYTWKGLINVSAVCEESSSGISENDGEEEFLLQPKNYDREEGIEVGVGCR</sequence>
<evidence type="ECO:0000256" key="1">
    <source>
        <dbReference type="SAM" id="MobiDB-lite"/>
    </source>
</evidence>
<comment type="caution">
    <text evidence="2">The sequence shown here is derived from an EMBL/GenBank/DDBJ whole genome shotgun (WGS) entry which is preliminary data.</text>
</comment>
<accession>A0AAV4PFD7</accession>
<name>A0AAV4PFD7_9ARAC</name>
<feature type="region of interest" description="Disordered" evidence="1">
    <location>
        <begin position="1"/>
        <end position="26"/>
    </location>
</feature>
<evidence type="ECO:0000313" key="3">
    <source>
        <dbReference type="Proteomes" id="UP001054837"/>
    </source>
</evidence>
<dbReference type="EMBL" id="BPLQ01002857">
    <property type="protein sequence ID" value="GIX96062.1"/>
    <property type="molecule type" value="Genomic_DNA"/>
</dbReference>
<protein>
    <submittedName>
        <fullName evidence="2">Uncharacterized protein</fullName>
    </submittedName>
</protein>
<proteinExistence type="predicted"/>
<reference evidence="2 3" key="1">
    <citation type="submission" date="2021-06" db="EMBL/GenBank/DDBJ databases">
        <title>Caerostris darwini draft genome.</title>
        <authorList>
            <person name="Kono N."/>
            <person name="Arakawa K."/>
        </authorList>
    </citation>
    <scope>NUCLEOTIDE SEQUENCE [LARGE SCALE GENOMIC DNA]</scope>
</reference>
<dbReference type="AlphaFoldDB" id="A0AAV4PFD7"/>
<dbReference type="Proteomes" id="UP001054837">
    <property type="component" value="Unassembled WGS sequence"/>
</dbReference>